<comment type="caution">
    <text evidence="2">The sequence shown here is derived from an EMBL/GenBank/DDBJ whole genome shotgun (WGS) entry which is preliminary data.</text>
</comment>
<dbReference type="RefSeq" id="WP_064722970.1">
    <property type="nucleotide sequence ID" value="NZ_BDDW01000010.1"/>
</dbReference>
<dbReference type="InterPro" id="IPR005303">
    <property type="entry name" value="MOCOS_middle"/>
</dbReference>
<evidence type="ECO:0000313" key="3">
    <source>
        <dbReference type="Proteomes" id="UP001244563"/>
    </source>
</evidence>
<dbReference type="InterPro" id="IPR011037">
    <property type="entry name" value="Pyrv_Knase-like_insert_dom_sf"/>
</dbReference>
<proteinExistence type="predicted"/>
<evidence type="ECO:0000259" key="1">
    <source>
        <dbReference type="PROSITE" id="PS51340"/>
    </source>
</evidence>
<protein>
    <submittedName>
        <fullName evidence="2">Uncharacterized protein YcbX</fullName>
    </submittedName>
</protein>
<keyword evidence="3" id="KW-1185">Reference proteome</keyword>
<feature type="domain" description="MOSC" evidence="1">
    <location>
        <begin position="99"/>
        <end position="240"/>
    </location>
</feature>
<name>A0ABT9TRQ2_PAENI</name>
<dbReference type="InterPro" id="IPR005302">
    <property type="entry name" value="MoCF_Sase_C"/>
</dbReference>
<dbReference type="EMBL" id="JAUSSW010000016">
    <property type="protein sequence ID" value="MDQ0104360.1"/>
    <property type="molecule type" value="Genomic_DNA"/>
</dbReference>
<organism evidence="2 3">
    <name type="scientific">Paenarthrobacter nicotinovorans</name>
    <name type="common">Arthrobacter nicotinovorans</name>
    <dbReference type="NCBI Taxonomy" id="29320"/>
    <lineage>
        <taxon>Bacteria</taxon>
        <taxon>Bacillati</taxon>
        <taxon>Actinomycetota</taxon>
        <taxon>Actinomycetes</taxon>
        <taxon>Micrococcales</taxon>
        <taxon>Micrococcaceae</taxon>
        <taxon>Paenarthrobacter</taxon>
    </lineage>
</organism>
<dbReference type="PROSITE" id="PS51340">
    <property type="entry name" value="MOSC"/>
    <property type="match status" value="1"/>
</dbReference>
<sequence>MTSQVRLVGEIQSLFRYPIKSTAGQSLQTAKVTKSGLEHDRSWAAYTTDGGIASGKRTRRFRTVPGLMQWSSDIVDDHDVPMLESPDGHRYRADDVAASRALSIALGQQLQLLPETSIKHHDETPLHVVTTSSLAALASLTRHEVDGRRFRPNIIIDTGLEPLFMEDDWSGAELLVGGHVVIRLGPGMPRCLMIDQDQRTISGEPKALKLLGTHHSTEFGLQAYTVQDGTFHVGDEVVLRRPSA</sequence>
<dbReference type="Proteomes" id="UP001244563">
    <property type="component" value="Unassembled WGS sequence"/>
</dbReference>
<dbReference type="SUPFAM" id="SSF50800">
    <property type="entry name" value="PK beta-barrel domain-like"/>
    <property type="match status" value="1"/>
</dbReference>
<dbReference type="Pfam" id="PF03473">
    <property type="entry name" value="MOSC"/>
    <property type="match status" value="1"/>
</dbReference>
<gene>
    <name evidence="2" type="ORF">J2T10_004034</name>
</gene>
<reference evidence="2 3" key="1">
    <citation type="submission" date="2023-07" db="EMBL/GenBank/DDBJ databases">
        <title>Sorghum-associated microbial communities from plants grown in Nebraska, USA.</title>
        <authorList>
            <person name="Schachtman D."/>
        </authorList>
    </citation>
    <scope>NUCLEOTIDE SEQUENCE [LARGE SCALE GENOMIC DNA]</scope>
    <source>
        <strain evidence="2 3">CC523</strain>
    </source>
</reference>
<accession>A0ABT9TRQ2</accession>
<dbReference type="Pfam" id="PF03476">
    <property type="entry name" value="MOSC_N"/>
    <property type="match status" value="1"/>
</dbReference>
<evidence type="ECO:0000313" key="2">
    <source>
        <dbReference type="EMBL" id="MDQ0104360.1"/>
    </source>
</evidence>